<dbReference type="Gene3D" id="3.40.50.300">
    <property type="entry name" value="P-loop containing nucleotide triphosphate hydrolases"/>
    <property type="match status" value="1"/>
</dbReference>
<evidence type="ECO:0000313" key="9">
    <source>
        <dbReference type="EMBL" id="ACR75656.1"/>
    </source>
</evidence>
<dbReference type="PANTHER" id="PTHR43873">
    <property type="entry name" value="COBYRINATE A,C-DIAMIDE SYNTHASE"/>
    <property type="match status" value="1"/>
</dbReference>
<keyword evidence="5" id="KW-0460">Magnesium</keyword>
<dbReference type="CDD" id="cd05388">
    <property type="entry name" value="CobB_N"/>
    <property type="match status" value="1"/>
</dbReference>
<evidence type="ECO:0000256" key="1">
    <source>
        <dbReference type="ARBA" id="ARBA00001946"/>
    </source>
</evidence>
<dbReference type="STRING" id="515619.EUBREC_1912"/>
<keyword evidence="6" id="KW-0315">Glutamine amidotransferase</keyword>
<protein>
    <submittedName>
        <fullName evidence="9">Cobyrinic acid a,c-diamide synthase</fullName>
    </submittedName>
</protein>
<feature type="domain" description="CobQ/CobB/MinD/ParA nucleotide binding" evidence="7">
    <location>
        <begin position="38"/>
        <end position="216"/>
    </location>
</feature>
<evidence type="ECO:0000256" key="2">
    <source>
        <dbReference type="ARBA" id="ARBA00022598"/>
    </source>
</evidence>
<dbReference type="PROSITE" id="PS51274">
    <property type="entry name" value="GATASE_COBBQ"/>
    <property type="match status" value="1"/>
</dbReference>
<evidence type="ECO:0000259" key="7">
    <source>
        <dbReference type="Pfam" id="PF01656"/>
    </source>
</evidence>
<dbReference type="Gene3D" id="3.40.50.880">
    <property type="match status" value="1"/>
</dbReference>
<dbReference type="InterPro" id="IPR002586">
    <property type="entry name" value="CobQ/CobB/MinD/ParA_Nub-bd_dom"/>
</dbReference>
<dbReference type="AlphaFoldDB" id="C4ZB01"/>
<comment type="cofactor">
    <cofactor evidence="1">
        <name>Mg(2+)</name>
        <dbReference type="ChEBI" id="CHEBI:18420"/>
    </cofactor>
</comment>
<feature type="domain" description="CobB/CobQ-like glutamine amidotransferase" evidence="8">
    <location>
        <begin position="300"/>
        <end position="475"/>
    </location>
</feature>
<dbReference type="Proteomes" id="UP000001477">
    <property type="component" value="Chromosome"/>
</dbReference>
<evidence type="ECO:0000256" key="3">
    <source>
        <dbReference type="ARBA" id="ARBA00022741"/>
    </source>
</evidence>
<evidence type="ECO:0000259" key="8">
    <source>
        <dbReference type="Pfam" id="PF07685"/>
    </source>
</evidence>
<reference evidence="9 10" key="1">
    <citation type="journal article" date="2009" name="Proc. Natl. Acad. Sci. U.S.A.">
        <title>Characterizing a model human gut microbiota composed of members of its two dominant bacterial phyla.</title>
        <authorList>
            <person name="Mahowald M.A."/>
            <person name="Rey F.E."/>
            <person name="Seedorf H."/>
            <person name="Turnbaugh P.J."/>
            <person name="Fulton R.S."/>
            <person name="Wollam A."/>
            <person name="Shah N."/>
            <person name="Wang C."/>
            <person name="Magrini V."/>
            <person name="Wilson R.K."/>
            <person name="Cantarel B.L."/>
            <person name="Coutinho P.M."/>
            <person name="Henrissat B."/>
            <person name="Crock L.W."/>
            <person name="Russell A."/>
            <person name="Verberkmoes N.C."/>
            <person name="Hettich R.L."/>
            <person name="Gordon J.I."/>
        </authorList>
    </citation>
    <scope>NUCLEOTIDE SEQUENCE [LARGE SCALE GENOMIC DNA]</scope>
    <source>
        <strain evidence="10">ATCC 33656 / DSM 3377 / JCM 17463 / KCTC 5835 / LMG 30912 / VPI 0990</strain>
    </source>
</reference>
<evidence type="ECO:0000256" key="6">
    <source>
        <dbReference type="ARBA" id="ARBA00022962"/>
    </source>
</evidence>
<dbReference type="HOGENOM" id="CLU_022752_2_0_9"/>
<sequence length="531" mass="59876">MNFNLGFYATTRNKSSKADILKVYDEIKDEYMKINRFMIAAPKSGSGKTMITCALLQLLKDSGKNVLSYKCGPDYIDPMFHKKVLGVPSKNLDTFFTDEKTTVQLFLDERADGDFAVLEGVMGLYDGLGGIYEQGSSYHLAKVTQTPIILVVDAKGMGKSVLALIAGFLQYDTQHLIKGVLLNRMSKGYYDIIKPLIEKELSVKVVGYFPEQKDIGLSSRHLGLVMPDELSDIKKQLNETADRLKKTIDMALFMDIAEAANEIGDSENADVYNEKNYNEKNIGNCDQNEFLQNKAINTVNIAVAMDEAFCFYYEDNLRMLEKCGAKLQYFSPLHDTRLPKDCDAMLLGGGYPELYAKELSKNVSMLNAIKKAFRAGMPTVAECGGFMYLHTYIRNICDDTDEQNKADVQNKADIQNDMNKSKLVGALDGGCHFKGKLVRFGYIELAEKHSNFLPQNEKIKAHEFHYYDSTDNGADCIATKPATGRSYDCVISHDNYWLGFPHLYYPSNPHFAESFVRKAYEYRRNKNGKLL</sequence>
<organism evidence="9 10">
    <name type="scientific">Agathobacter rectalis (strain ATCC 33656 / DSM 3377 / JCM 17463 / KCTC 5835 / VPI 0990)</name>
    <name type="common">Eubacterium rectale</name>
    <dbReference type="NCBI Taxonomy" id="515619"/>
    <lineage>
        <taxon>Bacteria</taxon>
        <taxon>Bacillati</taxon>
        <taxon>Bacillota</taxon>
        <taxon>Clostridia</taxon>
        <taxon>Lachnospirales</taxon>
        <taxon>Lachnospiraceae</taxon>
        <taxon>Agathobacter</taxon>
    </lineage>
</organism>
<dbReference type="GO" id="GO:0005524">
    <property type="term" value="F:ATP binding"/>
    <property type="evidence" value="ECO:0007669"/>
    <property type="project" value="UniProtKB-KW"/>
</dbReference>
<dbReference type="InterPro" id="IPR027417">
    <property type="entry name" value="P-loop_NTPase"/>
</dbReference>
<evidence type="ECO:0000313" key="10">
    <source>
        <dbReference type="Proteomes" id="UP000001477"/>
    </source>
</evidence>
<dbReference type="SUPFAM" id="SSF52317">
    <property type="entry name" value="Class I glutamine amidotransferase-like"/>
    <property type="match status" value="1"/>
</dbReference>
<dbReference type="SUPFAM" id="SSF52540">
    <property type="entry name" value="P-loop containing nucleoside triphosphate hydrolases"/>
    <property type="match status" value="1"/>
</dbReference>
<dbReference type="Pfam" id="PF01656">
    <property type="entry name" value="CbiA"/>
    <property type="match status" value="1"/>
</dbReference>
<gene>
    <name evidence="9" type="ordered locus">EUBREC_1912</name>
</gene>
<dbReference type="KEGG" id="ere:EUBREC_1912"/>
<dbReference type="InterPro" id="IPR004484">
    <property type="entry name" value="CbiA/CobB_synth"/>
</dbReference>
<dbReference type="PANTHER" id="PTHR43873:SF1">
    <property type="entry name" value="COBYRINATE A,C-DIAMIDE SYNTHASE"/>
    <property type="match status" value="1"/>
</dbReference>
<dbReference type="CDD" id="cd03130">
    <property type="entry name" value="GATase1_CobB"/>
    <property type="match status" value="1"/>
</dbReference>
<evidence type="ECO:0000256" key="4">
    <source>
        <dbReference type="ARBA" id="ARBA00022840"/>
    </source>
</evidence>
<dbReference type="Pfam" id="PF07685">
    <property type="entry name" value="GATase_3"/>
    <property type="match status" value="1"/>
</dbReference>
<evidence type="ECO:0000256" key="5">
    <source>
        <dbReference type="ARBA" id="ARBA00022842"/>
    </source>
</evidence>
<dbReference type="EMBL" id="CP001107">
    <property type="protein sequence ID" value="ACR75656.1"/>
    <property type="molecule type" value="Genomic_DNA"/>
</dbReference>
<name>C4ZB01_AGARV</name>
<dbReference type="NCBIfam" id="NF002204">
    <property type="entry name" value="PRK01077.1"/>
    <property type="match status" value="1"/>
</dbReference>
<keyword evidence="4" id="KW-0067">ATP-binding</keyword>
<dbReference type="InterPro" id="IPR011698">
    <property type="entry name" value="GATase_3"/>
</dbReference>
<dbReference type="InterPro" id="IPR029062">
    <property type="entry name" value="Class_I_gatase-like"/>
</dbReference>
<dbReference type="GO" id="GO:0042242">
    <property type="term" value="F:cobyrinic acid a,c-diamide synthase activity"/>
    <property type="evidence" value="ECO:0007669"/>
    <property type="project" value="InterPro"/>
</dbReference>
<proteinExistence type="predicted"/>
<keyword evidence="3" id="KW-0547">Nucleotide-binding</keyword>
<dbReference type="PaxDb" id="515619-EUBREC_1912"/>
<keyword evidence="2" id="KW-0436">Ligase</keyword>
<accession>C4ZB01</accession>